<dbReference type="OrthoDB" id="540503at2759"/>
<keyword evidence="4" id="KW-0496">Mitochondrion</keyword>
<evidence type="ECO:0000256" key="1">
    <source>
        <dbReference type="ARBA" id="ARBA00007033"/>
    </source>
</evidence>
<dbReference type="EMBL" id="OVEO01000005">
    <property type="protein sequence ID" value="SPQ95916.1"/>
    <property type="molecule type" value="Genomic_DNA"/>
</dbReference>
<reference evidence="4 6" key="2">
    <citation type="submission" date="2018-03" db="EMBL/GenBank/DDBJ databases">
        <authorList>
            <person name="Fogelqvist J."/>
        </authorList>
    </citation>
    <scope>NUCLEOTIDE SEQUENCE [LARGE SCALE GENOMIC DNA]</scope>
</reference>
<dbReference type="EMBL" id="CDSF01000091">
    <property type="protein sequence ID" value="CEO99587.1"/>
    <property type="molecule type" value="Genomic_DNA"/>
</dbReference>
<dbReference type="GO" id="GO:0016757">
    <property type="term" value="F:glycosyltransferase activity"/>
    <property type="evidence" value="ECO:0007669"/>
    <property type="project" value="TreeGrafter"/>
</dbReference>
<organism evidence="3 5">
    <name type="scientific">Plasmodiophora brassicae</name>
    <name type="common">Clubroot disease agent</name>
    <dbReference type="NCBI Taxonomy" id="37360"/>
    <lineage>
        <taxon>Eukaryota</taxon>
        <taxon>Sar</taxon>
        <taxon>Rhizaria</taxon>
        <taxon>Endomyxa</taxon>
        <taxon>Phytomyxea</taxon>
        <taxon>Plasmodiophorida</taxon>
        <taxon>Plasmodiophoridae</taxon>
        <taxon>Plasmodiophora</taxon>
    </lineage>
</organism>
<geneLocation type="mitochondrion" evidence="4"/>
<comment type="similarity">
    <text evidence="1">Belongs to the glycosyltransferase 77 family.</text>
</comment>
<dbReference type="GO" id="GO:0005794">
    <property type="term" value="C:Golgi apparatus"/>
    <property type="evidence" value="ECO:0007669"/>
    <property type="project" value="TreeGrafter"/>
</dbReference>
<evidence type="ECO:0000313" key="5">
    <source>
        <dbReference type="Proteomes" id="UP000039324"/>
    </source>
</evidence>
<dbReference type="Pfam" id="PF03407">
    <property type="entry name" value="Nucleotid_trans"/>
    <property type="match status" value="1"/>
</dbReference>
<dbReference type="PANTHER" id="PTHR47032:SF1">
    <property type="entry name" value="UDP-D-XYLOSE:L-FUCOSE ALPHA-1,3-D-XYLOSYLTRANSFERASE-RELATED"/>
    <property type="match status" value="1"/>
</dbReference>
<evidence type="ECO:0000259" key="2">
    <source>
        <dbReference type="Pfam" id="PF03407"/>
    </source>
</evidence>
<dbReference type="Proteomes" id="UP000290189">
    <property type="component" value="Unassembled WGS sequence"/>
</dbReference>
<accession>A0A0G4IWE5</accession>
<dbReference type="PANTHER" id="PTHR47032">
    <property type="entry name" value="UDP-D-XYLOSE:L-FUCOSE ALPHA-1,3-D-XYLOSYLTRANSFERASE-RELATED"/>
    <property type="match status" value="1"/>
</dbReference>
<dbReference type="InterPro" id="IPR005069">
    <property type="entry name" value="Nucl-diP-sugar_transferase"/>
</dbReference>
<dbReference type="PROSITE" id="PS51257">
    <property type="entry name" value="PROKAR_LIPOPROTEIN"/>
    <property type="match status" value="1"/>
</dbReference>
<name>A0A0G4IWE5_PLABS</name>
<reference evidence="3 5" key="1">
    <citation type="submission" date="2015-02" db="EMBL/GenBank/DDBJ databases">
        <authorList>
            <person name="Chooi Y.-H."/>
        </authorList>
    </citation>
    <scope>NUCLEOTIDE SEQUENCE [LARGE SCALE GENOMIC DNA]</scope>
    <source>
        <strain evidence="3">E3</strain>
    </source>
</reference>
<proteinExistence type="inferred from homology"/>
<evidence type="ECO:0000313" key="4">
    <source>
        <dbReference type="EMBL" id="SPQ95916.1"/>
    </source>
</evidence>
<gene>
    <name evidence="3" type="ORF">PBRA_007320</name>
    <name evidence="4" type="ORF">PLBR_LOCUS3131</name>
</gene>
<keyword evidence="5" id="KW-1185">Reference proteome</keyword>
<dbReference type="Proteomes" id="UP000039324">
    <property type="component" value="Unassembled WGS sequence"/>
</dbReference>
<feature type="domain" description="Nucleotide-diphospho-sugar transferase" evidence="2">
    <location>
        <begin position="106"/>
        <end position="303"/>
    </location>
</feature>
<protein>
    <recommendedName>
        <fullName evidence="2">Nucleotide-diphospho-sugar transferase domain-containing protein</fullName>
    </recommendedName>
</protein>
<dbReference type="InterPro" id="IPR052636">
    <property type="entry name" value="UDP-D-xylose:L-fucose_XylT"/>
</dbReference>
<dbReference type="SUPFAM" id="SSF53448">
    <property type="entry name" value="Nucleotide-diphospho-sugar transferases"/>
    <property type="match status" value="1"/>
</dbReference>
<dbReference type="AlphaFoldDB" id="A0A0G4IWE5"/>
<sequence>MARRDMRLVVAATAFSVFACVLLVVSYGGTGAQQLAKIVEVKSGPLAVLPAAAQASHADDKPGWPPTREMLNGIVNDDNQVTVVGVTFEYLDLFEMLETSIRRAGVNNLLVVCLDRPAYDVLSKQYPNRTYIPPFAPDSPWHKVEYRTDEFKELTKSRPAFILAFLKLGVNVLYVDTDMIWRSNPYDFLKTVMDDYDIAVPHDSVPSNVCTALVYAKSNPAALAYVEAWMNEAASGSYMHDQSAWHGLYPGWAGRFRLLVLEQDRFPNGRTMFQNGGYNWNLHPEGPIIVHANYMVGHDKKKQALLRFAK</sequence>
<evidence type="ECO:0000313" key="3">
    <source>
        <dbReference type="EMBL" id="CEO99587.1"/>
    </source>
</evidence>
<dbReference type="OMA" id="QKHQHKV"/>
<evidence type="ECO:0000313" key="6">
    <source>
        <dbReference type="Proteomes" id="UP000290189"/>
    </source>
</evidence>
<dbReference type="InterPro" id="IPR029044">
    <property type="entry name" value="Nucleotide-diphossugar_trans"/>
</dbReference>